<evidence type="ECO:0000313" key="5">
    <source>
        <dbReference type="Proteomes" id="UP000324738"/>
    </source>
</evidence>
<dbReference type="NCBIfam" id="TIGR00787">
    <property type="entry name" value="dctP"/>
    <property type="match status" value="1"/>
</dbReference>
<organism evidence="4 5">
    <name type="scientific">Aureimonas fodinaquatilis</name>
    <dbReference type="NCBI Taxonomy" id="2565783"/>
    <lineage>
        <taxon>Bacteria</taxon>
        <taxon>Pseudomonadati</taxon>
        <taxon>Pseudomonadota</taxon>
        <taxon>Alphaproteobacteria</taxon>
        <taxon>Hyphomicrobiales</taxon>
        <taxon>Aurantimonadaceae</taxon>
        <taxon>Aureimonas</taxon>
    </lineage>
</organism>
<dbReference type="Pfam" id="PF03480">
    <property type="entry name" value="DctP"/>
    <property type="match status" value="1"/>
</dbReference>
<dbReference type="NCBIfam" id="NF037995">
    <property type="entry name" value="TRAP_S1"/>
    <property type="match status" value="1"/>
</dbReference>
<evidence type="ECO:0000256" key="3">
    <source>
        <dbReference type="ARBA" id="ARBA00022729"/>
    </source>
</evidence>
<dbReference type="AlphaFoldDB" id="A0A5B0DTN5"/>
<evidence type="ECO:0000256" key="2">
    <source>
        <dbReference type="ARBA" id="ARBA00022448"/>
    </source>
</evidence>
<dbReference type="OrthoDB" id="9803763at2"/>
<keyword evidence="3" id="KW-0732">Signal</keyword>
<keyword evidence="5" id="KW-1185">Reference proteome</keyword>
<dbReference type="InterPro" id="IPR038404">
    <property type="entry name" value="TRAP_DctP_sf"/>
</dbReference>
<comment type="caution">
    <text evidence="4">The sequence shown here is derived from an EMBL/GenBank/DDBJ whole genome shotgun (WGS) entry which is preliminary data.</text>
</comment>
<dbReference type="PANTHER" id="PTHR33376">
    <property type="match status" value="1"/>
</dbReference>
<reference evidence="4 5" key="1">
    <citation type="submission" date="2019-08" db="EMBL/GenBank/DDBJ databases">
        <title>Aureimonas fodiniaquatilis sp. nov., isolated from a coal mine wastewater.</title>
        <authorList>
            <person name="Kim W."/>
        </authorList>
    </citation>
    <scope>NUCLEOTIDE SEQUENCE [LARGE SCALE GENOMIC DNA]</scope>
    <source>
        <strain evidence="4 5">CAU 1482</strain>
    </source>
</reference>
<comment type="similarity">
    <text evidence="1">Belongs to the bacterial solute-binding protein 7 family.</text>
</comment>
<sequence length="354" mass="38514">MNSPKDILSLKKMAAEEQPNWRNCMLNFKAGALPISLALLGALTSATFAADYTARFSLDVREDNPKYRAAQIFAELVAEKTDGAVEIQLFPNSLLGGEAESAEGMRIGSVHMGILTSSVLAQWVPQLQVLDLPFVFESDEHVMSVSEPLTEALKQNFTDNGFHLLGFTPNGGRSLISKTQIADVADVAGKRMRVIQSPIHVALWEAAGANPVPIPAPEIYNSMQTGVIDLFDNTASNYLTSRFFEVAPYYTPLSHIYAIGTWVVADSWVQSLPEEHRAALQEAALEAQAAYAPLLAEADAAALQATVEQGSTIVEEFDRQAWVDRLSPVRERFAAEIPDAEPLLAIITEATPAE</sequence>
<evidence type="ECO:0000256" key="1">
    <source>
        <dbReference type="ARBA" id="ARBA00009023"/>
    </source>
</evidence>
<protein>
    <submittedName>
        <fullName evidence="4">TRAP transporter substrate-binding protein</fullName>
    </submittedName>
</protein>
<accession>A0A5B0DTN5</accession>
<evidence type="ECO:0000313" key="4">
    <source>
        <dbReference type="EMBL" id="KAA0969793.1"/>
    </source>
</evidence>
<gene>
    <name evidence="4" type="ORF">FPY71_14885</name>
</gene>
<keyword evidence="2" id="KW-0813">Transport</keyword>
<dbReference type="Gene3D" id="3.40.190.170">
    <property type="entry name" value="Bacterial extracellular solute-binding protein, family 7"/>
    <property type="match status" value="1"/>
</dbReference>
<dbReference type="GO" id="GO:0055085">
    <property type="term" value="P:transmembrane transport"/>
    <property type="evidence" value="ECO:0007669"/>
    <property type="project" value="InterPro"/>
</dbReference>
<dbReference type="GO" id="GO:0030288">
    <property type="term" value="C:outer membrane-bounded periplasmic space"/>
    <property type="evidence" value="ECO:0007669"/>
    <property type="project" value="InterPro"/>
</dbReference>
<dbReference type="CDD" id="cd13603">
    <property type="entry name" value="PBP2_TRAP_Siap_TeaA_like"/>
    <property type="match status" value="1"/>
</dbReference>
<dbReference type="PANTHER" id="PTHR33376:SF7">
    <property type="entry name" value="C4-DICARBOXYLATE-BINDING PROTEIN DCTB"/>
    <property type="match status" value="1"/>
</dbReference>
<name>A0A5B0DTN5_9HYPH</name>
<dbReference type="PIRSF" id="PIRSF006470">
    <property type="entry name" value="DctB"/>
    <property type="match status" value="1"/>
</dbReference>
<dbReference type="EMBL" id="VTWH01000003">
    <property type="protein sequence ID" value="KAA0969793.1"/>
    <property type="molecule type" value="Genomic_DNA"/>
</dbReference>
<proteinExistence type="inferred from homology"/>
<dbReference type="InterPro" id="IPR004682">
    <property type="entry name" value="TRAP_DctP"/>
</dbReference>
<dbReference type="InterPro" id="IPR018389">
    <property type="entry name" value="DctP_fam"/>
</dbReference>
<dbReference type="Proteomes" id="UP000324738">
    <property type="component" value="Unassembled WGS sequence"/>
</dbReference>